<evidence type="ECO:0008006" key="3">
    <source>
        <dbReference type="Google" id="ProtNLM"/>
    </source>
</evidence>
<dbReference type="eggNOG" id="COG4206">
    <property type="taxonomic scope" value="Bacteria"/>
</dbReference>
<name>H1DJN5_9BACT</name>
<dbReference type="RefSeq" id="WP_009137617.1">
    <property type="nucleotide sequence ID" value="NZ_JH594597.1"/>
</dbReference>
<reference evidence="1 2" key="1">
    <citation type="submission" date="2012-01" db="EMBL/GenBank/DDBJ databases">
        <title>The Genome Sequence of Odoribacter laneus YIT 12061.</title>
        <authorList>
            <consortium name="The Broad Institute Genome Sequencing Platform"/>
            <person name="Earl A."/>
            <person name="Ward D."/>
            <person name="Feldgarden M."/>
            <person name="Gevers D."/>
            <person name="Morotomi M."/>
            <person name="Young S.K."/>
            <person name="Zeng Q."/>
            <person name="Gargeya S."/>
            <person name="Fitzgerald M."/>
            <person name="Haas B."/>
            <person name="Abouelleil A."/>
            <person name="Alvarado L."/>
            <person name="Arachchi H.M."/>
            <person name="Berlin A."/>
            <person name="Chapman S.B."/>
            <person name="Gearin G."/>
            <person name="Goldberg J."/>
            <person name="Griggs A."/>
            <person name="Gujja S."/>
            <person name="Hansen M."/>
            <person name="Heiman D."/>
            <person name="Howarth C."/>
            <person name="Larimer J."/>
            <person name="Lui A."/>
            <person name="MacDonald P.J.P."/>
            <person name="McCowen C."/>
            <person name="Montmayeur A."/>
            <person name="Murphy C."/>
            <person name="Neiman D."/>
            <person name="Pearson M."/>
            <person name="Priest M."/>
            <person name="Roberts A."/>
            <person name="Saif S."/>
            <person name="Shea T."/>
            <person name="Sisk P."/>
            <person name="Stolte C."/>
            <person name="Sykes S."/>
            <person name="Wortman J."/>
            <person name="Nusbaum C."/>
            <person name="Birren B."/>
        </authorList>
    </citation>
    <scope>NUCLEOTIDE SEQUENCE [LARGE SCALE GENOMIC DNA]</scope>
    <source>
        <strain evidence="1 2">YIT 12061</strain>
    </source>
</reference>
<dbReference type="PATRIC" id="fig|742817.3.peg.2643"/>
<dbReference type="AlphaFoldDB" id="H1DJN5"/>
<dbReference type="EMBL" id="ADMC01000026">
    <property type="protein sequence ID" value="EHP46104.1"/>
    <property type="molecule type" value="Genomic_DNA"/>
</dbReference>
<protein>
    <recommendedName>
        <fullName evidence="3">TonB-dependent receptor plug domain-containing protein</fullName>
    </recommendedName>
</protein>
<dbReference type="Proteomes" id="UP000004892">
    <property type="component" value="Unassembled WGS sequence"/>
</dbReference>
<sequence length="221" mass="25193">MKKISLLLFLGCWMYNWGLAQSLLEEEVRFSGVVIHSATTRPIANVNCRDGERVTTTDGMGRFALNTSKGDTIYFTHIGFKSYEIVVPDTLAGGEYMVAVFLSSDTINLPEVVVRRRYGEQARQYRMNAKNNMAGIERDAFSNALEMTPEQNQKRVLDDFAASTNKGHVEVKLGVGLESWRAYEQLKRARKFQDAPEPLMVEEIDLLKMIFTVNRREKNIK</sequence>
<evidence type="ECO:0000313" key="2">
    <source>
        <dbReference type="Proteomes" id="UP000004892"/>
    </source>
</evidence>
<accession>H1DJN5</accession>
<dbReference type="HOGENOM" id="CLU_1249564_0_0_10"/>
<proteinExistence type="predicted"/>
<gene>
    <name evidence="1" type="ORF">HMPREF9449_02471</name>
</gene>
<keyword evidence="2" id="KW-1185">Reference proteome</keyword>
<evidence type="ECO:0000313" key="1">
    <source>
        <dbReference type="EMBL" id="EHP46104.1"/>
    </source>
</evidence>
<dbReference type="InterPro" id="IPR008969">
    <property type="entry name" value="CarboxyPept-like_regulatory"/>
</dbReference>
<dbReference type="SUPFAM" id="SSF49464">
    <property type="entry name" value="Carboxypeptidase regulatory domain-like"/>
    <property type="match status" value="1"/>
</dbReference>
<comment type="caution">
    <text evidence="1">The sequence shown here is derived from an EMBL/GenBank/DDBJ whole genome shotgun (WGS) entry which is preliminary data.</text>
</comment>
<dbReference type="GeneID" id="98070008"/>
<organism evidence="1 2">
    <name type="scientific">Odoribacter laneus YIT 12061</name>
    <dbReference type="NCBI Taxonomy" id="742817"/>
    <lineage>
        <taxon>Bacteria</taxon>
        <taxon>Pseudomonadati</taxon>
        <taxon>Bacteroidota</taxon>
        <taxon>Bacteroidia</taxon>
        <taxon>Bacteroidales</taxon>
        <taxon>Odoribacteraceae</taxon>
        <taxon>Odoribacter</taxon>
    </lineage>
</organism>
<dbReference type="STRING" id="742817.HMPREF9449_02471"/>
<dbReference type="Pfam" id="PF13715">
    <property type="entry name" value="CarbopepD_reg_2"/>
    <property type="match status" value="1"/>
</dbReference>